<dbReference type="OrthoDB" id="3677453at2"/>
<dbReference type="PROSITE" id="PS00211">
    <property type="entry name" value="ABC_TRANSPORTER_1"/>
    <property type="match status" value="1"/>
</dbReference>
<keyword evidence="7" id="KW-1185">Reference proteome</keyword>
<dbReference type="InterPro" id="IPR017871">
    <property type="entry name" value="ABC_transporter-like_CS"/>
</dbReference>
<dbReference type="GO" id="GO:0055085">
    <property type="term" value="P:transmembrane transport"/>
    <property type="evidence" value="ECO:0007669"/>
    <property type="project" value="UniProtKB-ARBA"/>
</dbReference>
<organism evidence="6 7">
    <name type="scientific">Austwickia chelonae NBRC 105200</name>
    <dbReference type="NCBI Taxonomy" id="1184607"/>
    <lineage>
        <taxon>Bacteria</taxon>
        <taxon>Bacillati</taxon>
        <taxon>Actinomycetota</taxon>
        <taxon>Actinomycetes</taxon>
        <taxon>Micrococcales</taxon>
        <taxon>Dermatophilaceae</taxon>
        <taxon>Austwickia</taxon>
    </lineage>
</organism>
<dbReference type="SUPFAM" id="SSF52540">
    <property type="entry name" value="P-loop containing nucleoside triphosphate hydrolases"/>
    <property type="match status" value="1"/>
</dbReference>
<keyword evidence="4 6" id="KW-0067">ATP-binding</keyword>
<dbReference type="GO" id="GO:0016887">
    <property type="term" value="F:ATP hydrolysis activity"/>
    <property type="evidence" value="ECO:0007669"/>
    <property type="project" value="InterPro"/>
</dbReference>
<reference evidence="6 7" key="1">
    <citation type="submission" date="2012-08" db="EMBL/GenBank/DDBJ databases">
        <title>Whole genome shotgun sequence of Austwickia chelonae NBRC 105200.</title>
        <authorList>
            <person name="Yoshida I."/>
            <person name="Hosoyama A."/>
            <person name="Tsuchikane K."/>
            <person name="Katsumata H."/>
            <person name="Ando Y."/>
            <person name="Ohji S."/>
            <person name="Hamada M."/>
            <person name="Tamura T."/>
            <person name="Yamazoe A."/>
            <person name="Yamazaki S."/>
            <person name="Fujita N."/>
        </authorList>
    </citation>
    <scope>NUCLEOTIDE SEQUENCE [LARGE SCALE GENOMIC DNA]</scope>
    <source>
        <strain evidence="6 7">NBRC 105200</strain>
    </source>
</reference>
<dbReference type="RefSeq" id="WP_006504150.1">
    <property type="nucleotide sequence ID" value="NZ_BAGZ01000024.1"/>
</dbReference>
<evidence type="ECO:0000259" key="5">
    <source>
        <dbReference type="PROSITE" id="PS50893"/>
    </source>
</evidence>
<dbReference type="Gene3D" id="3.40.50.300">
    <property type="entry name" value="P-loop containing nucleotide triphosphate hydrolases"/>
    <property type="match status" value="1"/>
</dbReference>
<keyword evidence="2" id="KW-0813">Transport</keyword>
<evidence type="ECO:0000313" key="6">
    <source>
        <dbReference type="EMBL" id="GAB79392.1"/>
    </source>
</evidence>
<name>K6WC25_9MICO</name>
<dbReference type="eggNOG" id="COG4608">
    <property type="taxonomic scope" value="Bacteria"/>
</dbReference>
<dbReference type="PANTHER" id="PTHR43776">
    <property type="entry name" value="TRANSPORT ATP-BINDING PROTEIN"/>
    <property type="match status" value="1"/>
</dbReference>
<evidence type="ECO:0000256" key="2">
    <source>
        <dbReference type="ARBA" id="ARBA00022448"/>
    </source>
</evidence>
<evidence type="ECO:0000256" key="1">
    <source>
        <dbReference type="ARBA" id="ARBA00005417"/>
    </source>
</evidence>
<dbReference type="CDD" id="cd03257">
    <property type="entry name" value="ABC_NikE_OppD_transporters"/>
    <property type="match status" value="1"/>
</dbReference>
<comment type="caution">
    <text evidence="6">The sequence shown here is derived from an EMBL/GenBank/DDBJ whole genome shotgun (WGS) entry which is preliminary data.</text>
</comment>
<dbReference type="AlphaFoldDB" id="K6WC25"/>
<dbReference type="STRING" id="100225.SAMN05421595_3065"/>
<proteinExistence type="inferred from homology"/>
<dbReference type="InterPro" id="IPR003593">
    <property type="entry name" value="AAA+_ATPase"/>
</dbReference>
<evidence type="ECO:0000256" key="3">
    <source>
        <dbReference type="ARBA" id="ARBA00022741"/>
    </source>
</evidence>
<keyword evidence="3" id="KW-0547">Nucleotide-binding</keyword>
<dbReference type="EMBL" id="BAGZ01000024">
    <property type="protein sequence ID" value="GAB79392.1"/>
    <property type="molecule type" value="Genomic_DNA"/>
</dbReference>
<accession>K6WC25</accession>
<feature type="domain" description="ABC transporter" evidence="5">
    <location>
        <begin position="27"/>
        <end position="262"/>
    </location>
</feature>
<sequence length="274" mass="29585">MTREDTETVPPTVLLEAHGLHRTYPSAHWQDRIRGRGTVHAVDGIDLIVTTGTRLGVVGGSGCGKSTLMRLLLGLETPDTGRITYRGQPVHPRHDLTWYRKLVQFVPQDPSNSLDPHLRVGASIAEPLECLAVPGDHATRIRECLTHVGLDPELADRYPAQLSGGQRQRVALARALAPAPEIVIADEAVSALDASARLHVTRTLRRICEDDGPALVFVSHDLGIVHHLCDTVVVLDAGRIVEHGPVADVLSNPSHPRTQALLRAVPTLPPPTAA</sequence>
<dbReference type="SMART" id="SM00382">
    <property type="entry name" value="AAA"/>
    <property type="match status" value="1"/>
</dbReference>
<dbReference type="Proteomes" id="UP000008495">
    <property type="component" value="Unassembled WGS sequence"/>
</dbReference>
<evidence type="ECO:0000313" key="7">
    <source>
        <dbReference type="Proteomes" id="UP000008495"/>
    </source>
</evidence>
<evidence type="ECO:0000256" key="4">
    <source>
        <dbReference type="ARBA" id="ARBA00022840"/>
    </source>
</evidence>
<protein>
    <submittedName>
        <fullName evidence="6">Putative ABC transporter ATP-binding protein</fullName>
    </submittedName>
</protein>
<dbReference type="GO" id="GO:0005524">
    <property type="term" value="F:ATP binding"/>
    <property type="evidence" value="ECO:0007669"/>
    <property type="project" value="UniProtKB-KW"/>
</dbReference>
<dbReference type="InterPro" id="IPR003439">
    <property type="entry name" value="ABC_transporter-like_ATP-bd"/>
</dbReference>
<dbReference type="PANTHER" id="PTHR43776:SF7">
    <property type="entry name" value="D,D-DIPEPTIDE TRANSPORT ATP-BINDING PROTEIN DDPF-RELATED"/>
    <property type="match status" value="1"/>
</dbReference>
<gene>
    <name evidence="6" type="ORF">AUCHE_24_00470</name>
</gene>
<dbReference type="PROSITE" id="PS50893">
    <property type="entry name" value="ABC_TRANSPORTER_2"/>
    <property type="match status" value="1"/>
</dbReference>
<dbReference type="InterPro" id="IPR027417">
    <property type="entry name" value="P-loop_NTPase"/>
</dbReference>
<dbReference type="Pfam" id="PF00005">
    <property type="entry name" value="ABC_tran"/>
    <property type="match status" value="1"/>
</dbReference>
<dbReference type="InterPro" id="IPR050319">
    <property type="entry name" value="ABC_transp_ATP-bind"/>
</dbReference>
<comment type="similarity">
    <text evidence="1">Belongs to the ABC transporter superfamily.</text>
</comment>